<keyword evidence="4" id="KW-1185">Reference proteome</keyword>
<feature type="domain" description="FecR N-terminal" evidence="2">
    <location>
        <begin position="7"/>
        <end position="49"/>
    </location>
</feature>
<dbReference type="EMBL" id="PRDL01000001">
    <property type="protein sequence ID" value="MBE8718157.1"/>
    <property type="molecule type" value="Genomic_DNA"/>
</dbReference>
<evidence type="ECO:0000313" key="4">
    <source>
        <dbReference type="Proteomes" id="UP000652567"/>
    </source>
</evidence>
<dbReference type="InterPro" id="IPR006860">
    <property type="entry name" value="FecR"/>
</dbReference>
<organism evidence="3 4">
    <name type="scientific">Cellvibrio polysaccharolyticus</name>
    <dbReference type="NCBI Taxonomy" id="2082724"/>
    <lineage>
        <taxon>Bacteria</taxon>
        <taxon>Pseudomonadati</taxon>
        <taxon>Pseudomonadota</taxon>
        <taxon>Gammaproteobacteria</taxon>
        <taxon>Cellvibrionales</taxon>
        <taxon>Cellvibrionaceae</taxon>
        <taxon>Cellvibrio</taxon>
    </lineage>
</organism>
<dbReference type="GO" id="GO:0016989">
    <property type="term" value="F:sigma factor antagonist activity"/>
    <property type="evidence" value="ECO:0007669"/>
    <property type="project" value="TreeGrafter"/>
</dbReference>
<dbReference type="PANTHER" id="PTHR30273:SF2">
    <property type="entry name" value="PROTEIN FECR"/>
    <property type="match status" value="1"/>
</dbReference>
<dbReference type="PANTHER" id="PTHR30273">
    <property type="entry name" value="PERIPLASMIC SIGNAL SENSOR AND SIGMA FACTOR ACTIVATOR FECR-RELATED"/>
    <property type="match status" value="1"/>
</dbReference>
<comment type="caution">
    <text evidence="3">The sequence shown here is derived from an EMBL/GenBank/DDBJ whole genome shotgun (WGS) entry which is preliminary data.</text>
</comment>
<dbReference type="InterPro" id="IPR032623">
    <property type="entry name" value="FecR_N"/>
</dbReference>
<sequence>MKRILLKEAAQWYAEFCSDDICRNDLEAWQQWVSQSEEHAWAWRQVEQLQGRLQGMPGRVSVAVWQQSESERVLQRRRFLKGAGVLAISGGALTAAGYSALTSPAYQHTTRTGERRSLTLEDGSNLVLNTASAIDTVFSATERLIVLGEGEILVTTAPDSAPLHRPLSVMTAHGKVRALGTRFMVRVGNKETHVTVLEHDVEITPKNGGQRQLLTAGETASFSNTKCLPAQPLQPGADAWCNGMLIVHNWPLSQVLDELSRYSVQRLRADSGIRQLRLSGAFPLDNIAMALQAIATSVPVDIEYRWQLLGPLAETRLVVRKA</sequence>
<accession>A0A928V7L4</accession>
<dbReference type="AlphaFoldDB" id="A0A928V7L4"/>
<proteinExistence type="predicted"/>
<dbReference type="Pfam" id="PF04773">
    <property type="entry name" value="FecR"/>
    <property type="match status" value="1"/>
</dbReference>
<name>A0A928V7L4_9GAMM</name>
<protein>
    <submittedName>
        <fullName evidence="3">DUF4880 domain-containing protein</fullName>
    </submittedName>
</protein>
<reference evidence="3" key="1">
    <citation type="submission" date="2018-07" db="EMBL/GenBank/DDBJ databases">
        <title>Genome assembly of strain Ka43.</title>
        <authorList>
            <person name="Kukolya J."/>
            <person name="Nagy I."/>
            <person name="Horvath B."/>
            <person name="Toth A."/>
        </authorList>
    </citation>
    <scope>NUCLEOTIDE SEQUENCE</scope>
    <source>
        <strain evidence="3">KB43</strain>
    </source>
</reference>
<dbReference type="RefSeq" id="WP_193910494.1">
    <property type="nucleotide sequence ID" value="NZ_PRDL01000001.1"/>
</dbReference>
<dbReference type="Gene3D" id="2.60.120.1440">
    <property type="match status" value="1"/>
</dbReference>
<dbReference type="Pfam" id="PF16220">
    <property type="entry name" value="DUF4880"/>
    <property type="match status" value="1"/>
</dbReference>
<dbReference type="PIRSF" id="PIRSF018266">
    <property type="entry name" value="FecR"/>
    <property type="match status" value="1"/>
</dbReference>
<evidence type="ECO:0000259" key="1">
    <source>
        <dbReference type="Pfam" id="PF04773"/>
    </source>
</evidence>
<evidence type="ECO:0000259" key="2">
    <source>
        <dbReference type="Pfam" id="PF16220"/>
    </source>
</evidence>
<feature type="domain" description="FecR protein" evidence="1">
    <location>
        <begin position="108"/>
        <end position="201"/>
    </location>
</feature>
<evidence type="ECO:0000313" key="3">
    <source>
        <dbReference type="EMBL" id="MBE8718157.1"/>
    </source>
</evidence>
<dbReference type="Proteomes" id="UP000652567">
    <property type="component" value="Unassembled WGS sequence"/>
</dbReference>
<gene>
    <name evidence="3" type="ORF">C4F51_13265</name>
</gene>
<dbReference type="InterPro" id="IPR012373">
    <property type="entry name" value="Ferrdict_sens_TM"/>
</dbReference>